<keyword evidence="2" id="KW-0548">Nucleotidyltransferase</keyword>
<organism evidence="9">
    <name type="scientific">marine sediment metagenome</name>
    <dbReference type="NCBI Taxonomy" id="412755"/>
    <lineage>
        <taxon>unclassified sequences</taxon>
        <taxon>metagenomes</taxon>
        <taxon>ecological metagenomes</taxon>
    </lineage>
</organism>
<feature type="non-terminal residue" evidence="9">
    <location>
        <position position="223"/>
    </location>
</feature>
<evidence type="ECO:0000256" key="3">
    <source>
        <dbReference type="ARBA" id="ARBA00022723"/>
    </source>
</evidence>
<evidence type="ECO:0000256" key="7">
    <source>
        <dbReference type="ARBA" id="ARBA00048173"/>
    </source>
</evidence>
<evidence type="ECO:0000256" key="1">
    <source>
        <dbReference type="ARBA" id="ARBA00022679"/>
    </source>
</evidence>
<dbReference type="InterPro" id="IPR043502">
    <property type="entry name" value="DNA/RNA_pol_sf"/>
</dbReference>
<dbReference type="EMBL" id="BARW01025995">
    <property type="protein sequence ID" value="GAJ14512.1"/>
    <property type="molecule type" value="Genomic_DNA"/>
</dbReference>
<dbReference type="PANTHER" id="PTHR34047:SF8">
    <property type="entry name" value="PROTEIN YKFC"/>
    <property type="match status" value="1"/>
</dbReference>
<dbReference type="PRINTS" id="PR00866">
    <property type="entry name" value="RNADNAPOLMS"/>
</dbReference>
<dbReference type="CDD" id="cd01651">
    <property type="entry name" value="RT_G2_intron"/>
    <property type="match status" value="1"/>
</dbReference>
<dbReference type="GO" id="GO:0003964">
    <property type="term" value="F:RNA-directed DNA polymerase activity"/>
    <property type="evidence" value="ECO:0007669"/>
    <property type="project" value="UniProtKB-EC"/>
</dbReference>
<keyword evidence="5" id="KW-0051">Antiviral defense</keyword>
<dbReference type="InterPro" id="IPR000477">
    <property type="entry name" value="RT_dom"/>
</dbReference>
<dbReference type="AlphaFoldDB" id="X1VBQ1"/>
<feature type="domain" description="Reverse transcriptase" evidence="8">
    <location>
        <begin position="65"/>
        <end position="223"/>
    </location>
</feature>
<dbReference type="InterPro" id="IPR000123">
    <property type="entry name" value="Reverse_transcriptase_msDNA"/>
</dbReference>
<dbReference type="GO" id="GO:0051607">
    <property type="term" value="P:defense response to virus"/>
    <property type="evidence" value="ECO:0007669"/>
    <property type="project" value="UniProtKB-KW"/>
</dbReference>
<keyword evidence="1" id="KW-0808">Transferase</keyword>
<proteinExistence type="inferred from homology"/>
<evidence type="ECO:0000256" key="2">
    <source>
        <dbReference type="ARBA" id="ARBA00022695"/>
    </source>
</evidence>
<comment type="caution">
    <text evidence="9">The sequence shown here is derived from an EMBL/GenBank/DDBJ whole genome shotgun (WGS) entry which is preliminary data.</text>
</comment>
<reference evidence="9" key="1">
    <citation type="journal article" date="2014" name="Front. Microbiol.">
        <title>High frequency of phylogenetically diverse reductive dehalogenase-homologous genes in deep subseafloor sedimentary metagenomes.</title>
        <authorList>
            <person name="Kawai M."/>
            <person name="Futagami T."/>
            <person name="Toyoda A."/>
            <person name="Takaki Y."/>
            <person name="Nishi S."/>
            <person name="Hori S."/>
            <person name="Arai W."/>
            <person name="Tsubouchi T."/>
            <person name="Morono Y."/>
            <person name="Uchiyama I."/>
            <person name="Ito T."/>
            <person name="Fujiyama A."/>
            <person name="Inagaki F."/>
            <person name="Takami H."/>
        </authorList>
    </citation>
    <scope>NUCLEOTIDE SEQUENCE</scope>
    <source>
        <strain evidence="9">Expedition CK06-06</strain>
    </source>
</reference>
<dbReference type="InterPro" id="IPR051083">
    <property type="entry name" value="GrpII_Intron_Splice-Mob/Def"/>
</dbReference>
<gene>
    <name evidence="9" type="ORF">S12H4_42475</name>
</gene>
<comment type="catalytic activity">
    <reaction evidence="7">
        <text>DNA(n) + a 2'-deoxyribonucleoside 5'-triphosphate = DNA(n+1) + diphosphate</text>
        <dbReference type="Rhea" id="RHEA:22508"/>
        <dbReference type="Rhea" id="RHEA-COMP:17339"/>
        <dbReference type="Rhea" id="RHEA-COMP:17340"/>
        <dbReference type="ChEBI" id="CHEBI:33019"/>
        <dbReference type="ChEBI" id="CHEBI:61560"/>
        <dbReference type="ChEBI" id="CHEBI:173112"/>
        <dbReference type="EC" id="2.7.7.49"/>
    </reaction>
</comment>
<name>X1VBQ1_9ZZZZ</name>
<dbReference type="GO" id="GO:0046872">
    <property type="term" value="F:metal ion binding"/>
    <property type="evidence" value="ECO:0007669"/>
    <property type="project" value="UniProtKB-KW"/>
</dbReference>
<evidence type="ECO:0000313" key="9">
    <source>
        <dbReference type="EMBL" id="GAJ14512.1"/>
    </source>
</evidence>
<keyword evidence="3" id="KW-0479">Metal-binding</keyword>
<protein>
    <recommendedName>
        <fullName evidence="8">Reverse transcriptase domain-containing protein</fullName>
    </recommendedName>
</protein>
<keyword evidence="4" id="KW-0460">Magnesium</keyword>
<evidence type="ECO:0000259" key="8">
    <source>
        <dbReference type="PROSITE" id="PS50878"/>
    </source>
</evidence>
<dbReference type="SUPFAM" id="SSF56672">
    <property type="entry name" value="DNA/RNA polymerases"/>
    <property type="match status" value="1"/>
</dbReference>
<dbReference type="PANTHER" id="PTHR34047">
    <property type="entry name" value="NUCLEAR INTRON MATURASE 1, MITOCHONDRIAL-RELATED"/>
    <property type="match status" value="1"/>
</dbReference>
<evidence type="ECO:0000256" key="4">
    <source>
        <dbReference type="ARBA" id="ARBA00022842"/>
    </source>
</evidence>
<accession>X1VBQ1</accession>
<dbReference type="Pfam" id="PF00078">
    <property type="entry name" value="RVT_1"/>
    <property type="match status" value="1"/>
</dbReference>
<sequence length="223" mass="25420">MGLAGQHGYMYGSTENLWSMNYLRQVLIPQNLQRAIKQVKRNKGSCGVDGMEVDELEGYFRANWTEIKSAIENGTFQPSKVLGVEIDKQDGGKRLLGIPTAIDRVIQQMIHRVLSPVYDVEFSTYSYGFRPGKNAHQAIHQALDYINSGYQDIIDLDLKSFFDVVNHDYLMSILYRKVKDERLLRLIRKYLKAGMTLYDAEINREEGTPQGSPLSPLLSNILL</sequence>
<dbReference type="PROSITE" id="PS50878">
    <property type="entry name" value="RT_POL"/>
    <property type="match status" value="1"/>
</dbReference>
<comment type="similarity">
    <text evidence="6">Belongs to the bacterial reverse transcriptase family.</text>
</comment>
<evidence type="ECO:0000256" key="5">
    <source>
        <dbReference type="ARBA" id="ARBA00023118"/>
    </source>
</evidence>
<evidence type="ECO:0000256" key="6">
    <source>
        <dbReference type="ARBA" id="ARBA00034120"/>
    </source>
</evidence>
<dbReference type="GO" id="GO:0003723">
    <property type="term" value="F:RNA binding"/>
    <property type="evidence" value="ECO:0007669"/>
    <property type="project" value="InterPro"/>
</dbReference>